<evidence type="ECO:0000259" key="2">
    <source>
        <dbReference type="Pfam" id="PF08486"/>
    </source>
</evidence>
<dbReference type="GO" id="GO:0030435">
    <property type="term" value="P:sporulation resulting in formation of a cellular spore"/>
    <property type="evidence" value="ECO:0007669"/>
    <property type="project" value="InterPro"/>
</dbReference>
<dbReference type="InterPro" id="IPR013486">
    <property type="entry name" value="SpoIID/LytB"/>
</dbReference>
<dbReference type="Pfam" id="PF08486">
    <property type="entry name" value="SpoIID"/>
    <property type="match status" value="1"/>
</dbReference>
<evidence type="ECO:0000313" key="3">
    <source>
        <dbReference type="EMBL" id="BDG60802.1"/>
    </source>
</evidence>
<dbReference type="EMBL" id="AP025628">
    <property type="protein sequence ID" value="BDG60802.1"/>
    <property type="molecule type" value="Genomic_DNA"/>
</dbReference>
<dbReference type="Proteomes" id="UP001163687">
    <property type="component" value="Chromosome"/>
</dbReference>
<dbReference type="KEGG" id="cmic:caldi_18920"/>
<proteinExistence type="predicted"/>
<reference evidence="3" key="1">
    <citation type="submission" date="2022-03" db="EMBL/GenBank/DDBJ databases">
        <title>Complete genome sequence of Caldinitratiruptor microaerophilus.</title>
        <authorList>
            <person name="Mukaiyama R."/>
            <person name="Nishiyama T."/>
            <person name="Ueda K."/>
        </authorList>
    </citation>
    <scope>NUCLEOTIDE SEQUENCE</scope>
    <source>
        <strain evidence="3">JCM 16183</strain>
    </source>
</reference>
<organism evidence="3 4">
    <name type="scientific">Caldinitratiruptor microaerophilus</name>
    <dbReference type="NCBI Taxonomy" id="671077"/>
    <lineage>
        <taxon>Bacteria</taxon>
        <taxon>Bacillati</taxon>
        <taxon>Bacillota</taxon>
        <taxon>Clostridia</taxon>
        <taxon>Eubacteriales</taxon>
        <taxon>Symbiobacteriaceae</taxon>
        <taxon>Caldinitratiruptor</taxon>
    </lineage>
</organism>
<protein>
    <submittedName>
        <fullName evidence="3">Sporulation protein</fullName>
    </submittedName>
</protein>
<dbReference type="AlphaFoldDB" id="A0AA35CKI0"/>
<dbReference type="InterPro" id="IPR013693">
    <property type="entry name" value="SpoIID/LytB_N"/>
</dbReference>
<evidence type="ECO:0000313" key="4">
    <source>
        <dbReference type="Proteomes" id="UP001163687"/>
    </source>
</evidence>
<feature type="compositionally biased region" description="Low complexity" evidence="1">
    <location>
        <begin position="36"/>
        <end position="51"/>
    </location>
</feature>
<accession>A0AA35CKI0</accession>
<keyword evidence="4" id="KW-1185">Reference proteome</keyword>
<gene>
    <name evidence="3" type="ORF">caldi_18920</name>
</gene>
<evidence type="ECO:0000256" key="1">
    <source>
        <dbReference type="SAM" id="MobiDB-lite"/>
    </source>
</evidence>
<feature type="region of interest" description="Disordered" evidence="1">
    <location>
        <begin position="36"/>
        <end position="55"/>
    </location>
</feature>
<dbReference type="NCBIfam" id="TIGR02669">
    <property type="entry name" value="SpoIID_LytB"/>
    <property type="match status" value="1"/>
</dbReference>
<sequence length="505" mass="51585">MRVGKRRTDRRLVAALGALALGFLAVAGVPAPRARAESPRAPAAPGDVAPAGSLGGPAVRVGIGRALLGAELRGTGGLVVLDPSGREIARAGPGQPVRFRAEPVPGAVGPPGGPAVAVRVEPPDGGAHLLPGPVRAVPAGTGASDGGAIVYEGRRYRGEAEVLPSAAGGRLSVVNVVGVEDYLRGVLPREMPVRSFPPEALKAQAVVSRTFALKAREEARFRAEGFDVTADTSSQLYGGMDVEEPEADAAALATRGQVILYQGRLIAALFHAQSGGHTEDNEVVFTGGRPLPYLRGVPDFDQDAPRYRWEVVVDAGRLGAALRDGYQVDVGEILGVEPAGTRGSGGRWSHWRVWGTRGSAQVTGSQMRWALGLPSNPRELTVERTAPGTPARGYAAAERLIVLGAAGALREASAGGLVLAGAAEAAASGPSGTAERYAAVPEGGFVALGGGGEVPVTLRAAGGGYGHGVGLSQWGARALALAGKTYVEIIQYYFTGVEVAAYGGP</sequence>
<name>A0AA35CKI0_9FIRM</name>
<feature type="domain" description="Sporulation stage II protein D amidase enhancer LytB N-terminal" evidence="2">
    <location>
        <begin position="169"/>
        <end position="261"/>
    </location>
</feature>